<dbReference type="Pfam" id="PF05721">
    <property type="entry name" value="PhyH"/>
    <property type="match status" value="1"/>
</dbReference>
<comment type="cofactor">
    <cofactor evidence="1">
        <name>Fe(2+)</name>
        <dbReference type="ChEBI" id="CHEBI:29033"/>
    </cofactor>
</comment>
<dbReference type="GO" id="GO:0005506">
    <property type="term" value="F:iron ion binding"/>
    <property type="evidence" value="ECO:0007669"/>
    <property type="project" value="UniProtKB-ARBA"/>
</dbReference>
<dbReference type="PANTHER" id="PTHR20883:SF48">
    <property type="entry name" value="ECTOINE DIOXYGENASE"/>
    <property type="match status" value="1"/>
</dbReference>
<evidence type="ECO:0000313" key="2">
    <source>
        <dbReference type="EMBL" id="KZN65248.1"/>
    </source>
</evidence>
<evidence type="ECO:0000313" key="3">
    <source>
        <dbReference type="Proteomes" id="UP000076486"/>
    </source>
</evidence>
<dbReference type="InterPro" id="IPR008775">
    <property type="entry name" value="Phytyl_CoA_dOase-like"/>
</dbReference>
<evidence type="ECO:0000256" key="1">
    <source>
        <dbReference type="ARBA" id="ARBA00001954"/>
    </source>
</evidence>
<dbReference type="GO" id="GO:0016706">
    <property type="term" value="F:2-oxoglutarate-dependent dioxygenase activity"/>
    <property type="evidence" value="ECO:0007669"/>
    <property type="project" value="UniProtKB-ARBA"/>
</dbReference>
<dbReference type="Proteomes" id="UP000076486">
    <property type="component" value="Unassembled WGS sequence"/>
</dbReference>
<comment type="caution">
    <text evidence="2">The sequence shown here is derived from an EMBL/GenBank/DDBJ whole genome shotgun (WGS) entry which is preliminary data.</text>
</comment>
<dbReference type="PATRIC" id="fig|1365248.3.peg.1445"/>
<dbReference type="RefSeq" id="WP_081220989.1">
    <property type="nucleotide sequence ID" value="NZ_AUYC01000018.1"/>
</dbReference>
<sequence length="131" mass="15335">MEQKEFYNKNGYLILSGFLSKDELNDINAHLSDYIKNVKKGVALEADGKTIRGLHGLHLYDDFFKRLTNHPAILDLAKQLLHKELYVHQFKVNLKEAIIGASWPWHQDYIFLERVGSYSKSTFNKYVYSLR</sequence>
<evidence type="ECO:0008006" key="4">
    <source>
        <dbReference type="Google" id="ProtNLM"/>
    </source>
</evidence>
<dbReference type="AlphaFoldDB" id="A0A167LUN5"/>
<name>A0A167LUN5_9GAMM</name>
<dbReference type="PANTHER" id="PTHR20883">
    <property type="entry name" value="PHYTANOYL-COA DIOXYGENASE DOMAIN CONTAINING 1"/>
    <property type="match status" value="1"/>
</dbReference>
<reference evidence="2 3" key="1">
    <citation type="submission" date="2013-07" db="EMBL/GenBank/DDBJ databases">
        <title>Comparative Genomic and Metabolomic Analysis of Twelve Strains of Pseudoalteromonas luteoviolacea.</title>
        <authorList>
            <person name="Vynne N.G."/>
            <person name="Mansson M."/>
            <person name="Gram L."/>
        </authorList>
    </citation>
    <scope>NUCLEOTIDE SEQUENCE [LARGE SCALE GENOMIC DNA]</scope>
    <source>
        <strain evidence="2 3">CPMOR-1</strain>
    </source>
</reference>
<dbReference type="EMBL" id="AUYC01000018">
    <property type="protein sequence ID" value="KZN65248.1"/>
    <property type="molecule type" value="Genomic_DNA"/>
</dbReference>
<organism evidence="2 3">
    <name type="scientific">Pseudoalteromonas luteoviolacea CPMOR-1</name>
    <dbReference type="NCBI Taxonomy" id="1365248"/>
    <lineage>
        <taxon>Bacteria</taxon>
        <taxon>Pseudomonadati</taxon>
        <taxon>Pseudomonadota</taxon>
        <taxon>Gammaproteobacteria</taxon>
        <taxon>Alteromonadales</taxon>
        <taxon>Pseudoalteromonadaceae</taxon>
        <taxon>Pseudoalteromonas</taxon>
    </lineage>
</organism>
<proteinExistence type="predicted"/>
<dbReference type="Gene3D" id="2.60.120.620">
    <property type="entry name" value="q2cbj1_9rhob like domain"/>
    <property type="match status" value="1"/>
</dbReference>
<accession>A0A167LUN5</accession>
<gene>
    <name evidence="2" type="ORF">N473_01350</name>
</gene>
<protein>
    <recommendedName>
        <fullName evidence="4">Phytanoyl-CoA dioxygenase</fullName>
    </recommendedName>
</protein>
<dbReference type="SUPFAM" id="SSF51197">
    <property type="entry name" value="Clavaminate synthase-like"/>
    <property type="match status" value="1"/>
</dbReference>